<evidence type="ECO:0000313" key="4">
    <source>
        <dbReference type="Proteomes" id="UP000324536"/>
    </source>
</evidence>
<dbReference type="AlphaFoldDB" id="A0A5C1YPB0"/>
<dbReference type="CDD" id="cd02869">
    <property type="entry name" value="PseudoU_synth_RluA_like"/>
    <property type="match status" value="1"/>
</dbReference>
<dbReference type="GO" id="GO:0009982">
    <property type="term" value="F:pseudouridine synthase activity"/>
    <property type="evidence" value="ECO:0007669"/>
    <property type="project" value="InterPro"/>
</dbReference>
<dbReference type="GO" id="GO:0000455">
    <property type="term" value="P:enzyme-directed rRNA pseudouridine synthesis"/>
    <property type="evidence" value="ECO:0007669"/>
    <property type="project" value="TreeGrafter"/>
</dbReference>
<dbReference type="SUPFAM" id="SSF55120">
    <property type="entry name" value="Pseudouridine synthase"/>
    <property type="match status" value="1"/>
</dbReference>
<dbReference type="GO" id="GO:0003723">
    <property type="term" value="F:RNA binding"/>
    <property type="evidence" value="ECO:0007669"/>
    <property type="project" value="InterPro"/>
</dbReference>
<protein>
    <submittedName>
        <fullName evidence="3">RluA family pseudouridine synthase</fullName>
    </submittedName>
</protein>
<dbReference type="PANTHER" id="PTHR21600">
    <property type="entry name" value="MITOCHONDRIAL RNA PSEUDOURIDINE SYNTHASE"/>
    <property type="match status" value="1"/>
</dbReference>
<dbReference type="GO" id="GO:0140098">
    <property type="term" value="F:catalytic activity, acting on RNA"/>
    <property type="evidence" value="ECO:0007669"/>
    <property type="project" value="UniProtKB-ARBA"/>
</dbReference>
<dbReference type="KEGG" id="acek:FLP30_03430"/>
<proteinExistence type="inferred from homology"/>
<evidence type="ECO:0000256" key="1">
    <source>
        <dbReference type="ARBA" id="ARBA00010876"/>
    </source>
</evidence>
<accession>A0A5C1YPB0</accession>
<dbReference type="InterPro" id="IPR020103">
    <property type="entry name" value="PsdUridine_synth_cat_dom_sf"/>
</dbReference>
<evidence type="ECO:0000259" key="2">
    <source>
        <dbReference type="Pfam" id="PF00849"/>
    </source>
</evidence>
<dbReference type="InterPro" id="IPR050188">
    <property type="entry name" value="RluA_PseudoU_synthase"/>
</dbReference>
<dbReference type="Gene3D" id="3.30.2350.10">
    <property type="entry name" value="Pseudouridine synthase"/>
    <property type="match status" value="1"/>
</dbReference>
<dbReference type="Pfam" id="PF00849">
    <property type="entry name" value="PseudoU_synth_2"/>
    <property type="match status" value="1"/>
</dbReference>
<dbReference type="OrthoDB" id="9807829at2"/>
<organism evidence="3 4">
    <name type="scientific">Acetobacter vaccinii</name>
    <dbReference type="NCBI Taxonomy" id="2592655"/>
    <lineage>
        <taxon>Bacteria</taxon>
        <taxon>Pseudomonadati</taxon>
        <taxon>Pseudomonadota</taxon>
        <taxon>Alphaproteobacteria</taxon>
        <taxon>Acetobacterales</taxon>
        <taxon>Acetobacteraceae</taxon>
        <taxon>Acetobacter</taxon>
    </lineage>
</organism>
<dbReference type="Proteomes" id="UP000324536">
    <property type="component" value="Chromosome"/>
</dbReference>
<gene>
    <name evidence="3" type="ORF">FLP30_03430</name>
</gene>
<reference evidence="3 4" key="1">
    <citation type="submission" date="2019-09" db="EMBL/GenBank/DDBJ databases">
        <title>Genome sequencing of strain KACC 21233.</title>
        <authorList>
            <person name="Heo J."/>
            <person name="Kim S.-J."/>
            <person name="Kim J.-S."/>
            <person name="Hong S.-B."/>
            <person name="Kwon S.-W."/>
        </authorList>
    </citation>
    <scope>NUCLEOTIDE SEQUENCE [LARGE SCALE GENOMIC DNA]</scope>
    <source>
        <strain evidence="3 4">KACC 21233</strain>
    </source>
</reference>
<dbReference type="EMBL" id="CP043506">
    <property type="protein sequence ID" value="QEO16917.1"/>
    <property type="molecule type" value="Genomic_DNA"/>
</dbReference>
<sequence length="220" mass="23569">MALLSVPSVLYESPHVVIIDKPAGLPVHPGPSGGPSVEDWFGLLSRRKDGPWLAHRLDTDTSGCLAIALRKQPLLAIQQALATHTATKTYWAIVSGGPQQPQGRITLPLAKVNTPTGWRMVTTDPKGATAATRWTVLGRSDGLCWLELELESGRTHQARVHCAAMGWPILGDSLYGSPHPQGLHLLARSLSLPLSPTINAIAPPRAGMRAALQACGWQEK</sequence>
<dbReference type="PANTHER" id="PTHR21600:SF44">
    <property type="entry name" value="RIBOSOMAL LARGE SUBUNIT PSEUDOURIDINE SYNTHASE D"/>
    <property type="match status" value="1"/>
</dbReference>
<feature type="domain" description="Pseudouridine synthase RsuA/RluA-like" evidence="2">
    <location>
        <begin position="15"/>
        <end position="164"/>
    </location>
</feature>
<name>A0A5C1YPB0_9PROT</name>
<dbReference type="InterPro" id="IPR006145">
    <property type="entry name" value="PsdUridine_synth_RsuA/RluA"/>
</dbReference>
<evidence type="ECO:0000313" key="3">
    <source>
        <dbReference type="EMBL" id="QEO16917.1"/>
    </source>
</evidence>
<dbReference type="RefSeq" id="WP_149278597.1">
    <property type="nucleotide sequence ID" value="NZ_CP043506.1"/>
</dbReference>
<comment type="similarity">
    <text evidence="1">Belongs to the pseudouridine synthase RluA family.</text>
</comment>
<keyword evidence="4" id="KW-1185">Reference proteome</keyword>